<dbReference type="GO" id="GO:0048476">
    <property type="term" value="C:Holliday junction resolvase complex"/>
    <property type="evidence" value="ECO:0007669"/>
    <property type="project" value="UniProtKB-UniRule"/>
</dbReference>
<feature type="region of interest" description="Domain III" evidence="6">
    <location>
        <begin position="149"/>
        <end position="191"/>
    </location>
</feature>
<dbReference type="Pfam" id="PF07499">
    <property type="entry name" value="RuvA_C"/>
    <property type="match status" value="1"/>
</dbReference>
<dbReference type="Gene3D" id="1.10.150.20">
    <property type="entry name" value="5' to 3' exonuclease, C-terminal subdomain"/>
    <property type="match status" value="1"/>
</dbReference>
<evidence type="ECO:0000256" key="2">
    <source>
        <dbReference type="ARBA" id="ARBA00022763"/>
    </source>
</evidence>
<evidence type="ECO:0000313" key="9">
    <source>
        <dbReference type="Proteomes" id="UP000230595"/>
    </source>
</evidence>
<evidence type="ECO:0000259" key="7">
    <source>
        <dbReference type="SMART" id="SM00278"/>
    </source>
</evidence>
<dbReference type="HAMAP" id="MF_00031">
    <property type="entry name" value="DNA_HJ_migration_RuvA"/>
    <property type="match status" value="1"/>
</dbReference>
<dbReference type="Proteomes" id="UP000230595">
    <property type="component" value="Unassembled WGS sequence"/>
</dbReference>
<evidence type="ECO:0000256" key="1">
    <source>
        <dbReference type="ARBA" id="ARBA00022490"/>
    </source>
</evidence>
<dbReference type="InterPro" id="IPR036267">
    <property type="entry name" value="RuvA_C_sf"/>
</dbReference>
<dbReference type="SUPFAM" id="SSF50249">
    <property type="entry name" value="Nucleic acid-binding proteins"/>
    <property type="match status" value="1"/>
</dbReference>
<name>A0A2M7CQW2_9BACT</name>
<accession>A0A2M7CQW2</accession>
<dbReference type="Pfam" id="PF14520">
    <property type="entry name" value="HHH_5"/>
    <property type="match status" value="1"/>
</dbReference>
<dbReference type="GO" id="GO:0006281">
    <property type="term" value="P:DNA repair"/>
    <property type="evidence" value="ECO:0007669"/>
    <property type="project" value="UniProtKB-UniRule"/>
</dbReference>
<comment type="function">
    <text evidence="6">The RuvA-RuvB-RuvC complex processes Holliday junction (HJ) DNA during genetic recombination and DNA repair, while the RuvA-RuvB complex plays an important role in the rescue of blocked DNA replication forks via replication fork reversal (RFR). RuvA specifically binds to HJ cruciform DNA, conferring on it an open structure. The RuvB hexamer acts as an ATP-dependent pump, pulling dsDNA into and through the RuvAB complex. HJ branch migration allows RuvC to scan DNA until it finds its consensus sequence, where it cleaves and resolves the cruciform DNA.</text>
</comment>
<feature type="region of interest" description="Domain I" evidence="6">
    <location>
        <begin position="1"/>
        <end position="64"/>
    </location>
</feature>
<evidence type="ECO:0000256" key="6">
    <source>
        <dbReference type="HAMAP-Rule" id="MF_00031"/>
    </source>
</evidence>
<dbReference type="GO" id="GO:0006310">
    <property type="term" value="P:DNA recombination"/>
    <property type="evidence" value="ECO:0007669"/>
    <property type="project" value="UniProtKB-UniRule"/>
</dbReference>
<dbReference type="InterPro" id="IPR012340">
    <property type="entry name" value="NA-bd_OB-fold"/>
</dbReference>
<dbReference type="InterPro" id="IPR011114">
    <property type="entry name" value="RuvA_C"/>
</dbReference>
<dbReference type="GO" id="GO:0009379">
    <property type="term" value="C:Holliday junction helicase complex"/>
    <property type="evidence" value="ECO:0007669"/>
    <property type="project" value="InterPro"/>
</dbReference>
<keyword evidence="2 6" id="KW-0227">DNA damage</keyword>
<keyword evidence="4 6" id="KW-0233">DNA recombination</keyword>
<dbReference type="AlphaFoldDB" id="A0A2M7CQW2"/>
<dbReference type="Gene3D" id="1.10.8.10">
    <property type="entry name" value="DNA helicase RuvA subunit, C-terminal domain"/>
    <property type="match status" value="1"/>
</dbReference>
<feature type="domain" description="Helix-hairpin-helix DNA-binding motif class 1" evidence="7">
    <location>
        <begin position="108"/>
        <end position="127"/>
    </location>
</feature>
<sequence>MLYSISGKLIIKKQNFVVVEANGIGFKLFVSSKTARQLPKIGSRSALFCYTNFKQDGVELYGFASERELEIFELLISANGIGPKAGLKIFEAIKIDNLLAAIKQGRSDLLTKVAGIGDKKAQRLVLELRDKIKHYKSEEEVALMETDVDIEKALKNLGYRQNEIKEAIKNLPSKVKKTEERLRAALKFLSK</sequence>
<dbReference type="InterPro" id="IPR010994">
    <property type="entry name" value="RuvA_2-like"/>
</dbReference>
<proteinExistence type="inferred from homology"/>
<dbReference type="Pfam" id="PF01330">
    <property type="entry name" value="RuvA_N"/>
    <property type="match status" value="1"/>
</dbReference>
<comment type="subcellular location">
    <subcellularLocation>
        <location evidence="6">Cytoplasm</location>
    </subcellularLocation>
</comment>
<comment type="similarity">
    <text evidence="6">Belongs to the RuvA family.</text>
</comment>
<dbReference type="InterPro" id="IPR000085">
    <property type="entry name" value="RuvA"/>
</dbReference>
<dbReference type="GO" id="GO:0005737">
    <property type="term" value="C:cytoplasm"/>
    <property type="evidence" value="ECO:0007669"/>
    <property type="project" value="UniProtKB-SubCell"/>
</dbReference>
<feature type="domain" description="Helix-hairpin-helix DNA-binding motif class 1" evidence="7">
    <location>
        <begin position="73"/>
        <end position="92"/>
    </location>
</feature>
<dbReference type="GO" id="GO:0000400">
    <property type="term" value="F:four-way junction DNA binding"/>
    <property type="evidence" value="ECO:0007669"/>
    <property type="project" value="UniProtKB-UniRule"/>
</dbReference>
<keyword evidence="5 6" id="KW-0234">DNA repair</keyword>
<comment type="caution">
    <text evidence="8">The sequence shown here is derived from an EMBL/GenBank/DDBJ whole genome shotgun (WGS) entry which is preliminary data.</text>
</comment>
<comment type="domain">
    <text evidence="6">Has three domains with a flexible linker between the domains II and III and assumes an 'L' shape. Domain III is highly mobile and contacts RuvB.</text>
</comment>
<dbReference type="NCBIfam" id="TIGR00084">
    <property type="entry name" value="ruvA"/>
    <property type="match status" value="1"/>
</dbReference>
<protein>
    <recommendedName>
        <fullName evidence="6">Holliday junction branch migration complex subunit RuvA</fullName>
    </recommendedName>
</protein>
<keyword evidence="3 6" id="KW-0238">DNA-binding</keyword>
<dbReference type="GO" id="GO:0009378">
    <property type="term" value="F:four-way junction helicase activity"/>
    <property type="evidence" value="ECO:0007669"/>
    <property type="project" value="InterPro"/>
</dbReference>
<organism evidence="8 9">
    <name type="scientific">Candidatus Wolfebacteria bacterium CG02_land_8_20_14_3_00_37_12</name>
    <dbReference type="NCBI Taxonomy" id="1975066"/>
    <lineage>
        <taxon>Bacteria</taxon>
        <taxon>Candidatus Wolfeibacteriota</taxon>
    </lineage>
</organism>
<evidence type="ECO:0000256" key="4">
    <source>
        <dbReference type="ARBA" id="ARBA00023172"/>
    </source>
</evidence>
<dbReference type="InterPro" id="IPR013849">
    <property type="entry name" value="DNA_helicase_Holl-junc_RuvA_I"/>
</dbReference>
<evidence type="ECO:0000256" key="5">
    <source>
        <dbReference type="ARBA" id="ARBA00023204"/>
    </source>
</evidence>
<dbReference type="Gene3D" id="2.40.50.140">
    <property type="entry name" value="Nucleic acid-binding proteins"/>
    <property type="match status" value="1"/>
</dbReference>
<dbReference type="InterPro" id="IPR003583">
    <property type="entry name" value="Hlx-hairpin-Hlx_DNA-bd_motif"/>
</dbReference>
<comment type="subunit">
    <text evidence="6">Homotetramer. Forms an RuvA(8)-RuvB(12)-Holliday junction (HJ) complex. HJ DNA is sandwiched between 2 RuvA tetramers; dsDNA enters through RuvA and exits via RuvB. An RuvB hexamer assembles on each DNA strand where it exits the tetramer. Each RuvB hexamer is contacted by two RuvA subunits (via domain III) on 2 adjacent RuvB subunits; this complex drives branch migration. In the full resolvosome a probable DNA-RuvA(4)-RuvB(12)-RuvC(2) complex forms which resolves the HJ.</text>
</comment>
<evidence type="ECO:0000313" key="8">
    <source>
        <dbReference type="EMBL" id="PIV32023.1"/>
    </source>
</evidence>
<reference evidence="9" key="1">
    <citation type="submission" date="2017-09" db="EMBL/GenBank/DDBJ databases">
        <title>Depth-based differentiation of microbial function through sediment-hosted aquifers and enrichment of novel symbionts in the deep terrestrial subsurface.</title>
        <authorList>
            <person name="Probst A.J."/>
            <person name="Ladd B."/>
            <person name="Jarett J.K."/>
            <person name="Geller-Mcgrath D.E."/>
            <person name="Sieber C.M.K."/>
            <person name="Emerson J.B."/>
            <person name="Anantharaman K."/>
            <person name="Thomas B.C."/>
            <person name="Malmstrom R."/>
            <person name="Stieglmeier M."/>
            <person name="Klingl A."/>
            <person name="Woyke T."/>
            <person name="Ryan C.M."/>
            <person name="Banfield J.F."/>
        </authorList>
    </citation>
    <scope>NUCLEOTIDE SEQUENCE [LARGE SCALE GENOMIC DNA]</scope>
</reference>
<evidence type="ECO:0000256" key="3">
    <source>
        <dbReference type="ARBA" id="ARBA00023125"/>
    </source>
</evidence>
<dbReference type="CDD" id="cd14332">
    <property type="entry name" value="UBA_RuvA_C"/>
    <property type="match status" value="1"/>
</dbReference>
<keyword evidence="1 6" id="KW-0963">Cytoplasm</keyword>
<dbReference type="SUPFAM" id="SSF46929">
    <property type="entry name" value="DNA helicase RuvA subunit, C-terminal domain"/>
    <property type="match status" value="1"/>
</dbReference>
<dbReference type="SMART" id="SM00278">
    <property type="entry name" value="HhH1"/>
    <property type="match status" value="2"/>
</dbReference>
<dbReference type="EMBL" id="PEUH01000001">
    <property type="protein sequence ID" value="PIV32023.1"/>
    <property type="molecule type" value="Genomic_DNA"/>
</dbReference>
<dbReference type="GO" id="GO:0005524">
    <property type="term" value="F:ATP binding"/>
    <property type="evidence" value="ECO:0007669"/>
    <property type="project" value="InterPro"/>
</dbReference>
<gene>
    <name evidence="6 8" type="primary">ruvA</name>
    <name evidence="8" type="ORF">COS33_00010</name>
</gene>
<comment type="caution">
    <text evidence="6">Lacks conserved residue(s) required for the propagation of feature annotation.</text>
</comment>
<dbReference type="SUPFAM" id="SSF47781">
    <property type="entry name" value="RuvA domain 2-like"/>
    <property type="match status" value="1"/>
</dbReference>